<dbReference type="EMBL" id="JBHULY010000002">
    <property type="protein sequence ID" value="MFD2724630.1"/>
    <property type="molecule type" value="Genomic_DNA"/>
</dbReference>
<feature type="compositionally biased region" description="Basic and acidic residues" evidence="1">
    <location>
        <begin position="38"/>
        <end position="48"/>
    </location>
</feature>
<feature type="region of interest" description="Disordered" evidence="1">
    <location>
        <begin position="38"/>
        <end position="58"/>
    </location>
</feature>
<sequence>MNDSSNKRTYNHGFIKQARKQQVQIDWLRTKFETAEKSEFTNDSKEEISAQSKALLDG</sequence>
<evidence type="ECO:0000256" key="1">
    <source>
        <dbReference type="SAM" id="MobiDB-lite"/>
    </source>
</evidence>
<protein>
    <submittedName>
        <fullName evidence="2">CopG family transcriptional regulator</fullName>
    </submittedName>
</protein>
<evidence type="ECO:0000313" key="3">
    <source>
        <dbReference type="Proteomes" id="UP001597476"/>
    </source>
</evidence>
<name>A0ABW5T613_9FLAO</name>
<keyword evidence="3" id="KW-1185">Reference proteome</keyword>
<gene>
    <name evidence="2" type="ORF">ACFSR8_00255</name>
</gene>
<comment type="caution">
    <text evidence="2">The sequence shown here is derived from an EMBL/GenBank/DDBJ whole genome shotgun (WGS) entry which is preliminary data.</text>
</comment>
<reference evidence="3" key="1">
    <citation type="journal article" date="2019" name="Int. J. Syst. Evol. Microbiol.">
        <title>The Global Catalogue of Microorganisms (GCM) 10K type strain sequencing project: providing services to taxonomists for standard genome sequencing and annotation.</title>
        <authorList>
            <consortium name="The Broad Institute Genomics Platform"/>
            <consortium name="The Broad Institute Genome Sequencing Center for Infectious Disease"/>
            <person name="Wu L."/>
            <person name="Ma J."/>
        </authorList>
    </citation>
    <scope>NUCLEOTIDE SEQUENCE [LARGE SCALE GENOMIC DNA]</scope>
    <source>
        <strain evidence="3">KCTC 42398</strain>
    </source>
</reference>
<dbReference type="RefSeq" id="WP_380287849.1">
    <property type="nucleotide sequence ID" value="NZ_JBHULY010000002.1"/>
</dbReference>
<organism evidence="2 3">
    <name type="scientific">Hyunsoonleella rubra</name>
    <dbReference type="NCBI Taxonomy" id="1737062"/>
    <lineage>
        <taxon>Bacteria</taxon>
        <taxon>Pseudomonadati</taxon>
        <taxon>Bacteroidota</taxon>
        <taxon>Flavobacteriia</taxon>
        <taxon>Flavobacteriales</taxon>
        <taxon>Flavobacteriaceae</taxon>
    </lineage>
</organism>
<accession>A0ABW5T613</accession>
<proteinExistence type="predicted"/>
<evidence type="ECO:0000313" key="2">
    <source>
        <dbReference type="EMBL" id="MFD2724630.1"/>
    </source>
</evidence>
<dbReference type="Proteomes" id="UP001597476">
    <property type="component" value="Unassembled WGS sequence"/>
</dbReference>